<comment type="caution">
    <text evidence="3">The sequence shown here is derived from an EMBL/GenBank/DDBJ whole genome shotgun (WGS) entry which is preliminary data.</text>
</comment>
<keyword evidence="2" id="KW-0732">Signal</keyword>
<dbReference type="PANTHER" id="PTHR36313:SF7">
    <property type="entry name" value="OS09G0474600 PROTEIN"/>
    <property type="match status" value="1"/>
</dbReference>
<dbReference type="GO" id="GO:0010082">
    <property type="term" value="P:regulation of root meristem growth"/>
    <property type="evidence" value="ECO:0007669"/>
    <property type="project" value="InterPro"/>
</dbReference>
<feature type="signal peptide" evidence="2">
    <location>
        <begin position="1"/>
        <end position="25"/>
    </location>
</feature>
<dbReference type="OrthoDB" id="1937240at2759"/>
<dbReference type="InterPro" id="IPR038804">
    <property type="entry name" value="RGF3"/>
</dbReference>
<dbReference type="Proteomes" id="UP000626092">
    <property type="component" value="Unassembled WGS sequence"/>
</dbReference>
<dbReference type="AlphaFoldDB" id="A0A834GFF4"/>
<name>A0A834GFF4_RHOSS</name>
<organism evidence="3 4">
    <name type="scientific">Rhododendron simsii</name>
    <name type="common">Sims's rhododendron</name>
    <dbReference type="NCBI Taxonomy" id="118357"/>
    <lineage>
        <taxon>Eukaryota</taxon>
        <taxon>Viridiplantae</taxon>
        <taxon>Streptophyta</taxon>
        <taxon>Embryophyta</taxon>
        <taxon>Tracheophyta</taxon>
        <taxon>Spermatophyta</taxon>
        <taxon>Magnoliopsida</taxon>
        <taxon>eudicotyledons</taxon>
        <taxon>Gunneridae</taxon>
        <taxon>Pentapetalae</taxon>
        <taxon>asterids</taxon>
        <taxon>Ericales</taxon>
        <taxon>Ericaceae</taxon>
        <taxon>Ericoideae</taxon>
        <taxon>Rhodoreae</taxon>
        <taxon>Rhododendron</taxon>
    </lineage>
</organism>
<evidence type="ECO:0000256" key="2">
    <source>
        <dbReference type="SAM" id="SignalP"/>
    </source>
</evidence>
<dbReference type="GO" id="GO:0008083">
    <property type="term" value="F:growth factor activity"/>
    <property type="evidence" value="ECO:0007669"/>
    <property type="project" value="InterPro"/>
</dbReference>
<feature type="region of interest" description="Disordered" evidence="1">
    <location>
        <begin position="69"/>
        <end position="94"/>
    </location>
</feature>
<proteinExistence type="predicted"/>
<evidence type="ECO:0000313" key="3">
    <source>
        <dbReference type="EMBL" id="KAF7130679.1"/>
    </source>
</evidence>
<evidence type="ECO:0000256" key="1">
    <source>
        <dbReference type="SAM" id="MobiDB-lite"/>
    </source>
</evidence>
<keyword evidence="4" id="KW-1185">Reference proteome</keyword>
<sequence>MVLMRFASLVLGLIYLLHVLRGSSAYGHEGRRTTIVGSGMQGNRLMVVDDVPATPARKMLWEEVSWREIEKEEEPNGGTSKISGASATHSARKCHGKKGLNAKYRVLRGQTAGFAVNNSPTLKENTMREPVHFPSTEPHYYHFQDSKAVSTESARARQDESQTLFDDRAIAEIANLMGKDYNNITRSPPINNREPND</sequence>
<dbReference type="PANTHER" id="PTHR36313">
    <property type="entry name" value="ROOT MERISTEM GROWTH FACTOR 2"/>
    <property type="match status" value="1"/>
</dbReference>
<dbReference type="EMBL" id="WJXA01000010">
    <property type="protein sequence ID" value="KAF7130679.1"/>
    <property type="molecule type" value="Genomic_DNA"/>
</dbReference>
<feature type="compositionally biased region" description="Polar residues" evidence="1">
    <location>
        <begin position="77"/>
        <end position="89"/>
    </location>
</feature>
<gene>
    <name evidence="3" type="ORF">RHSIM_Rhsim10G0060100</name>
</gene>
<accession>A0A834GFF4</accession>
<reference evidence="3" key="1">
    <citation type="submission" date="2019-11" db="EMBL/GenBank/DDBJ databases">
        <authorList>
            <person name="Liu Y."/>
            <person name="Hou J."/>
            <person name="Li T.-Q."/>
            <person name="Guan C.-H."/>
            <person name="Wu X."/>
            <person name="Wu H.-Z."/>
            <person name="Ling F."/>
            <person name="Zhang R."/>
            <person name="Shi X.-G."/>
            <person name="Ren J.-P."/>
            <person name="Chen E.-F."/>
            <person name="Sun J.-M."/>
        </authorList>
    </citation>
    <scope>NUCLEOTIDE SEQUENCE</scope>
    <source>
        <strain evidence="3">Adult_tree_wgs_1</strain>
        <tissue evidence="3">Leaves</tissue>
    </source>
</reference>
<feature type="chain" id="PRO_5032916504" evidence="2">
    <location>
        <begin position="26"/>
        <end position="197"/>
    </location>
</feature>
<evidence type="ECO:0000313" key="4">
    <source>
        <dbReference type="Proteomes" id="UP000626092"/>
    </source>
</evidence>
<protein>
    <submittedName>
        <fullName evidence="3">Uncharacterized protein</fullName>
    </submittedName>
</protein>